<reference evidence="5" key="2">
    <citation type="submission" date="2021-04" db="EMBL/GenBank/DDBJ databases">
        <authorList>
            <person name="Gilroy R."/>
        </authorList>
    </citation>
    <scope>NUCLEOTIDE SEQUENCE</scope>
    <source>
        <strain evidence="5">CHK198-12963</strain>
    </source>
</reference>
<accession>A0A9D2TGJ6</accession>
<sequence>MKFLFASDSFKGTLSSGRTAELLTQAAEEIFPGCQCSGVEVADGGEGTTKAVLAATNGKEISVRVHGPLWEREEAYYGELGGCKVIMEMAAASGLPLVPKEQRDPRKTTSYGVGEMISDALEKGFRDISIAIGGSATNDGGIGCMRALGVRFLDAQGEELAGCGEDLIKIRTIDCSGLDPRIKETQFTVMCDVTNPLCGENGSTYTFGKQKGGTPEILDELEAGMRNYRDLLAAQFGVDMDQTPGAGAAGGLGAALMAFLNAQLKSGIETVLDLIEFDKKLEGVSLVVTGEGSADWQSVFGKVMQGVGTHCMNHQVPAVAIVGNMGKGAEQIFDHGIESIITTVNGVMPLEEALGRADELYLSAARRLFRMLRAARKL</sequence>
<comment type="similarity">
    <text evidence="1 4">Belongs to the glycerate kinase type-1 family.</text>
</comment>
<dbReference type="GO" id="GO:0031388">
    <property type="term" value="P:organic acid phosphorylation"/>
    <property type="evidence" value="ECO:0007669"/>
    <property type="project" value="UniProtKB-UniRule"/>
</dbReference>
<proteinExistence type="inferred from homology"/>
<evidence type="ECO:0000313" key="6">
    <source>
        <dbReference type="Proteomes" id="UP000823863"/>
    </source>
</evidence>
<dbReference type="InterPro" id="IPR036129">
    <property type="entry name" value="Glycerate_kinase_sf"/>
</dbReference>
<evidence type="ECO:0000256" key="4">
    <source>
        <dbReference type="PIRNR" id="PIRNR006078"/>
    </source>
</evidence>
<dbReference type="InterPro" id="IPR018193">
    <property type="entry name" value="Glyc_kinase_flavodox-like_fold"/>
</dbReference>
<evidence type="ECO:0000256" key="1">
    <source>
        <dbReference type="ARBA" id="ARBA00006284"/>
    </source>
</evidence>
<dbReference type="Proteomes" id="UP000823863">
    <property type="component" value="Unassembled WGS sequence"/>
</dbReference>
<reference evidence="5" key="1">
    <citation type="journal article" date="2021" name="PeerJ">
        <title>Extensive microbial diversity within the chicken gut microbiome revealed by metagenomics and culture.</title>
        <authorList>
            <person name="Gilroy R."/>
            <person name="Ravi A."/>
            <person name="Getino M."/>
            <person name="Pursley I."/>
            <person name="Horton D.L."/>
            <person name="Alikhan N.F."/>
            <person name="Baker D."/>
            <person name="Gharbi K."/>
            <person name="Hall N."/>
            <person name="Watson M."/>
            <person name="Adriaenssens E.M."/>
            <person name="Foster-Nyarko E."/>
            <person name="Jarju S."/>
            <person name="Secka A."/>
            <person name="Antonio M."/>
            <person name="Oren A."/>
            <person name="Chaudhuri R.R."/>
            <person name="La Ragione R."/>
            <person name="Hildebrand F."/>
            <person name="Pallen M.J."/>
        </authorList>
    </citation>
    <scope>NUCLEOTIDE SEQUENCE</scope>
    <source>
        <strain evidence="5">CHK198-12963</strain>
    </source>
</reference>
<dbReference type="Gene3D" id="3.40.50.10350">
    <property type="entry name" value="Glycerate kinase, domain 1"/>
    <property type="match status" value="1"/>
</dbReference>
<gene>
    <name evidence="5" type="ORF">H9931_13605</name>
</gene>
<name>A0A9D2TGJ6_9FIRM</name>
<organism evidence="5 6">
    <name type="scientific">Candidatus Enterocloster excrementigallinarum</name>
    <dbReference type="NCBI Taxonomy" id="2838558"/>
    <lineage>
        <taxon>Bacteria</taxon>
        <taxon>Bacillati</taxon>
        <taxon>Bacillota</taxon>
        <taxon>Clostridia</taxon>
        <taxon>Lachnospirales</taxon>
        <taxon>Lachnospiraceae</taxon>
        <taxon>Enterocloster</taxon>
    </lineage>
</organism>
<dbReference type="PANTHER" id="PTHR21599">
    <property type="entry name" value="GLYCERATE KINASE"/>
    <property type="match status" value="1"/>
</dbReference>
<dbReference type="NCBIfam" id="TIGR00045">
    <property type="entry name" value="glycerate kinase"/>
    <property type="match status" value="1"/>
</dbReference>
<dbReference type="InterPro" id="IPR018197">
    <property type="entry name" value="Glycerate_kinase_RE-like"/>
</dbReference>
<dbReference type="Pfam" id="PF02595">
    <property type="entry name" value="Gly_kinase"/>
    <property type="match status" value="1"/>
</dbReference>
<dbReference type="PIRSF" id="PIRSF006078">
    <property type="entry name" value="GlxK"/>
    <property type="match status" value="1"/>
</dbReference>
<keyword evidence="3 4" id="KW-0418">Kinase</keyword>
<protein>
    <submittedName>
        <fullName evidence="5">Glycerate kinase</fullName>
    </submittedName>
</protein>
<dbReference type="InterPro" id="IPR004381">
    <property type="entry name" value="Glycerate_kinase"/>
</dbReference>
<comment type="caution">
    <text evidence="5">The sequence shown here is derived from an EMBL/GenBank/DDBJ whole genome shotgun (WGS) entry which is preliminary data.</text>
</comment>
<dbReference type="GO" id="GO:0008887">
    <property type="term" value="F:glycerate kinase activity"/>
    <property type="evidence" value="ECO:0007669"/>
    <property type="project" value="UniProtKB-UniRule"/>
</dbReference>
<evidence type="ECO:0000256" key="3">
    <source>
        <dbReference type="ARBA" id="ARBA00022777"/>
    </source>
</evidence>
<dbReference type="PANTHER" id="PTHR21599:SF0">
    <property type="entry name" value="GLYCERATE KINASE"/>
    <property type="match status" value="1"/>
</dbReference>
<evidence type="ECO:0000256" key="2">
    <source>
        <dbReference type="ARBA" id="ARBA00022679"/>
    </source>
</evidence>
<dbReference type="AlphaFoldDB" id="A0A9D2TGJ6"/>
<evidence type="ECO:0000313" key="5">
    <source>
        <dbReference type="EMBL" id="HJC67722.1"/>
    </source>
</evidence>
<keyword evidence="2 4" id="KW-0808">Transferase</keyword>
<dbReference type="SUPFAM" id="SSF110738">
    <property type="entry name" value="Glycerate kinase I"/>
    <property type="match status" value="1"/>
</dbReference>
<dbReference type="Gene3D" id="3.90.1510.10">
    <property type="entry name" value="Glycerate kinase, domain 2"/>
    <property type="match status" value="1"/>
</dbReference>
<dbReference type="EMBL" id="DWWB01000081">
    <property type="protein sequence ID" value="HJC67722.1"/>
    <property type="molecule type" value="Genomic_DNA"/>
</dbReference>